<proteinExistence type="predicted"/>
<name>A0A559IEM9_9BACL</name>
<comment type="caution">
    <text evidence="1">The sequence shown here is derived from an EMBL/GenBank/DDBJ whole genome shotgun (WGS) entry which is preliminary data.</text>
</comment>
<keyword evidence="2" id="KW-1185">Reference proteome</keyword>
<dbReference type="RefSeq" id="WP_144994681.1">
    <property type="nucleotide sequence ID" value="NZ_VNJK01000006.1"/>
</dbReference>
<organism evidence="1 2">
    <name type="scientific">Paenibacillus agilis</name>
    <dbReference type="NCBI Taxonomy" id="3020863"/>
    <lineage>
        <taxon>Bacteria</taxon>
        <taxon>Bacillati</taxon>
        <taxon>Bacillota</taxon>
        <taxon>Bacilli</taxon>
        <taxon>Bacillales</taxon>
        <taxon>Paenibacillaceae</taxon>
        <taxon>Paenibacillus</taxon>
    </lineage>
</organism>
<dbReference type="Proteomes" id="UP000318102">
    <property type="component" value="Unassembled WGS sequence"/>
</dbReference>
<reference evidence="1 2" key="1">
    <citation type="submission" date="2019-07" db="EMBL/GenBank/DDBJ databases">
        <authorList>
            <person name="Kim J."/>
        </authorList>
    </citation>
    <scope>NUCLEOTIDE SEQUENCE [LARGE SCALE GENOMIC DNA]</scope>
    <source>
        <strain evidence="1 2">N4</strain>
    </source>
</reference>
<sequence>MIIIEGKAGKSRVLQDIINNQMRNRSVVVFDSVGIRGLRVPDGVQHFMLDGASVEEVVEEFMNNAFQFYEIDWIVFSVNADIMSFDLGIFKNLDRRYNHNFIITVQNNALDEVNVYYA</sequence>
<dbReference type="EMBL" id="VNJK01000006">
    <property type="protein sequence ID" value="TVX85970.1"/>
    <property type="molecule type" value="Genomic_DNA"/>
</dbReference>
<accession>A0A559IEM9</accession>
<dbReference type="AlphaFoldDB" id="A0A559IEM9"/>
<protein>
    <submittedName>
        <fullName evidence="1">Uncharacterized protein</fullName>
    </submittedName>
</protein>
<evidence type="ECO:0000313" key="2">
    <source>
        <dbReference type="Proteomes" id="UP000318102"/>
    </source>
</evidence>
<evidence type="ECO:0000313" key="1">
    <source>
        <dbReference type="EMBL" id="TVX85970.1"/>
    </source>
</evidence>
<gene>
    <name evidence="1" type="ORF">FPZ44_23750</name>
</gene>